<accession>A0A2K1Q3J7</accession>
<evidence type="ECO:0000313" key="3">
    <source>
        <dbReference type="Proteomes" id="UP000236220"/>
    </source>
</evidence>
<feature type="signal peptide" evidence="1">
    <location>
        <begin position="1"/>
        <end position="29"/>
    </location>
</feature>
<dbReference type="PROSITE" id="PS51257">
    <property type="entry name" value="PROKAR_LIPOPROTEIN"/>
    <property type="match status" value="1"/>
</dbReference>
<feature type="chain" id="PRO_5014451635" evidence="1">
    <location>
        <begin position="30"/>
        <end position="418"/>
    </location>
</feature>
<dbReference type="SUPFAM" id="SSF53649">
    <property type="entry name" value="Alkaline phosphatase-like"/>
    <property type="match status" value="1"/>
</dbReference>
<dbReference type="Gene3D" id="3.40.720.10">
    <property type="entry name" value="Alkaline Phosphatase, subunit A"/>
    <property type="match status" value="1"/>
</dbReference>
<evidence type="ECO:0000256" key="1">
    <source>
        <dbReference type="SAM" id="SignalP"/>
    </source>
</evidence>
<dbReference type="AlphaFoldDB" id="A0A2K1Q3J7"/>
<gene>
    <name evidence="2" type="ORF">Lysil_1249</name>
</gene>
<dbReference type="GO" id="GO:0016787">
    <property type="term" value="F:hydrolase activity"/>
    <property type="evidence" value="ECO:0007669"/>
    <property type="project" value="UniProtKB-ARBA"/>
</dbReference>
<dbReference type="Proteomes" id="UP000236220">
    <property type="component" value="Unassembled WGS sequence"/>
</dbReference>
<dbReference type="RefSeq" id="WP_103074648.1">
    <property type="nucleotide sequence ID" value="NZ_NPZB01000001.1"/>
</dbReference>
<keyword evidence="1" id="KW-0732">Signal</keyword>
<dbReference type="OrthoDB" id="9771966at2"/>
<organism evidence="2 3">
    <name type="scientific">Solilutibacter silvestris</name>
    <dbReference type="NCBI Taxonomy" id="1645665"/>
    <lineage>
        <taxon>Bacteria</taxon>
        <taxon>Pseudomonadati</taxon>
        <taxon>Pseudomonadota</taxon>
        <taxon>Gammaproteobacteria</taxon>
        <taxon>Lysobacterales</taxon>
        <taxon>Lysobacteraceae</taxon>
        <taxon>Solilutibacter</taxon>
    </lineage>
</organism>
<keyword evidence="3" id="KW-1185">Reference proteome</keyword>
<dbReference type="PANTHER" id="PTHR10151">
    <property type="entry name" value="ECTONUCLEOTIDE PYROPHOSPHATASE/PHOSPHODIESTERASE"/>
    <property type="match status" value="1"/>
</dbReference>
<proteinExistence type="predicted"/>
<dbReference type="InterPro" id="IPR002591">
    <property type="entry name" value="Phosphodiest/P_Trfase"/>
</dbReference>
<sequence>MHSQVRLSNSLRFLLLAILLLAGCATTTAPPSPRPPVLLISVDGLRARDVTPTLMPNVSRLAAQGVLASDGMRPSFPSLTFPNHYTIVTGLRPDHHGIVQNTMRDPQLGSFKLSNESAVGDGRWWGGEPVWVSVEKAGLHSATLFWPGSQAAIAGVRPTRWQKYDKSVTTNARVDIVSAWLGEPEVTRPAFITLYFDEVDETEHEHGPGSPEANAALHDTDAAIGRLFDALRTRGQLDAVNIVLVSDHGFANVPRDHVVAVEDVVTKQEAEAVSLGQVPEFAPNPGFEAIAERKLLGRHDHFECWKKAALPPRWHYGSNPRIPPIVCQMDEGWDMLAKSAVAKRLEGGDRGSHGYDPALPSMRATFVAHGPAFVAGAQLPVFDNVDVYPLLMRLLGLAPRPNDGDPRTFNDVLTSRGK</sequence>
<protein>
    <submittedName>
        <fullName evidence="2">Type I phosphodiesterase / nucleotide pyrophosphatase</fullName>
    </submittedName>
</protein>
<name>A0A2K1Q3J7_9GAMM</name>
<dbReference type="EMBL" id="NPZB01000001">
    <property type="protein sequence ID" value="PNS09620.1"/>
    <property type="molecule type" value="Genomic_DNA"/>
</dbReference>
<evidence type="ECO:0000313" key="2">
    <source>
        <dbReference type="EMBL" id="PNS09620.1"/>
    </source>
</evidence>
<dbReference type="CDD" id="cd16018">
    <property type="entry name" value="Enpp"/>
    <property type="match status" value="1"/>
</dbReference>
<reference evidence="2 3" key="1">
    <citation type="submission" date="2017-08" db="EMBL/GenBank/DDBJ databases">
        <title>Lysobacter sylvestris genome.</title>
        <authorList>
            <person name="Zhang D.-C."/>
            <person name="Albuquerque L."/>
            <person name="Franca L."/>
            <person name="Froufe H.J.C."/>
            <person name="Barroso C."/>
            <person name="Egas C."/>
            <person name="Da Costa M."/>
            <person name="Margesin R."/>
        </authorList>
    </citation>
    <scope>NUCLEOTIDE SEQUENCE [LARGE SCALE GENOMIC DNA]</scope>
    <source>
        <strain evidence="2 3">AM20-91</strain>
    </source>
</reference>
<dbReference type="InterPro" id="IPR017850">
    <property type="entry name" value="Alkaline_phosphatase_core_sf"/>
</dbReference>
<comment type="caution">
    <text evidence="2">The sequence shown here is derived from an EMBL/GenBank/DDBJ whole genome shotgun (WGS) entry which is preliminary data.</text>
</comment>
<dbReference type="Gene3D" id="3.30.1360.180">
    <property type="match status" value="1"/>
</dbReference>
<dbReference type="Pfam" id="PF01663">
    <property type="entry name" value="Phosphodiest"/>
    <property type="match status" value="1"/>
</dbReference>
<dbReference type="PANTHER" id="PTHR10151:SF120">
    <property type="entry name" value="BIS(5'-ADENOSYL)-TRIPHOSPHATASE"/>
    <property type="match status" value="1"/>
</dbReference>